<dbReference type="Pfam" id="PF00535">
    <property type="entry name" value="Glycos_transf_2"/>
    <property type="match status" value="1"/>
</dbReference>
<dbReference type="STRING" id="1188319.OYT1_00976"/>
<dbReference type="SUPFAM" id="SSF53448">
    <property type="entry name" value="Nucleotide-diphospho-sugar transferases"/>
    <property type="match status" value="1"/>
</dbReference>
<evidence type="ECO:0000256" key="7">
    <source>
        <dbReference type="ARBA" id="ARBA00022916"/>
    </source>
</evidence>
<accession>A0A2Z6GD16</accession>
<gene>
    <name evidence="14" type="ORF">OYT1_ch1985</name>
</gene>
<dbReference type="Gene3D" id="3.90.550.10">
    <property type="entry name" value="Spore Coat Polysaccharide Biosynthesis Protein SpsA, Chain A"/>
    <property type="match status" value="1"/>
</dbReference>
<name>A0A2Z6GD16_9PROT</name>
<keyword evidence="6 11" id="KW-0812">Transmembrane</keyword>
<dbReference type="PANTHER" id="PTHR43867">
    <property type="entry name" value="CELLULOSE SYNTHASE CATALYTIC SUBUNIT A [UDP-FORMING]"/>
    <property type="match status" value="1"/>
</dbReference>
<evidence type="ECO:0000259" key="13">
    <source>
        <dbReference type="Pfam" id="PF07238"/>
    </source>
</evidence>
<dbReference type="NCBIfam" id="TIGR03030">
    <property type="entry name" value="CelA"/>
    <property type="match status" value="1"/>
</dbReference>
<dbReference type="EC" id="2.4.1.12" evidence="11"/>
<keyword evidence="7 11" id="KW-0135">Cellulose biosynthesis</keyword>
<dbReference type="AlphaFoldDB" id="A0A2Z6GD16"/>
<feature type="transmembrane region" description="Helical" evidence="11">
    <location>
        <begin position="551"/>
        <end position="569"/>
    </location>
</feature>
<proteinExistence type="predicted"/>
<dbReference type="PRINTS" id="PR01439">
    <property type="entry name" value="CELLSNTHASEA"/>
</dbReference>
<keyword evidence="11" id="KW-0973">c-di-GMP</keyword>
<feature type="transmembrane region" description="Helical" evidence="11">
    <location>
        <begin position="53"/>
        <end position="69"/>
    </location>
</feature>
<dbReference type="InterPro" id="IPR003919">
    <property type="entry name" value="Cell_synth_A"/>
</dbReference>
<dbReference type="SUPFAM" id="SSF141371">
    <property type="entry name" value="PilZ domain-like"/>
    <property type="match status" value="1"/>
</dbReference>
<dbReference type="Gene3D" id="2.40.10.220">
    <property type="entry name" value="predicted glycosyltransferase like domains"/>
    <property type="match status" value="1"/>
</dbReference>
<evidence type="ECO:0000256" key="11">
    <source>
        <dbReference type="RuleBase" id="RU365020"/>
    </source>
</evidence>
<keyword evidence="9 11" id="KW-0472">Membrane</keyword>
<keyword evidence="3 11" id="KW-0997">Cell inner membrane</keyword>
<comment type="function">
    <text evidence="11">Catalytic subunit of cellulose synthase. It polymerizes uridine 5'-diphosphate glucose to cellulose.</text>
</comment>
<evidence type="ECO:0000259" key="12">
    <source>
        <dbReference type="Pfam" id="PF00535"/>
    </source>
</evidence>
<evidence type="ECO:0000256" key="4">
    <source>
        <dbReference type="ARBA" id="ARBA00022676"/>
    </source>
</evidence>
<keyword evidence="15" id="KW-1185">Reference proteome</keyword>
<organism evidence="14 15">
    <name type="scientific">Ferriphaselus amnicola</name>
    <dbReference type="NCBI Taxonomy" id="1188319"/>
    <lineage>
        <taxon>Bacteria</taxon>
        <taxon>Pseudomonadati</taxon>
        <taxon>Pseudomonadota</taxon>
        <taxon>Betaproteobacteria</taxon>
        <taxon>Nitrosomonadales</taxon>
        <taxon>Gallionellaceae</taxon>
        <taxon>Ferriphaselus</taxon>
    </lineage>
</organism>
<feature type="transmembrane region" description="Helical" evidence="11">
    <location>
        <begin position="401"/>
        <end position="419"/>
    </location>
</feature>
<keyword evidence="8 11" id="KW-1133">Transmembrane helix</keyword>
<feature type="domain" description="Glycosyltransferase 2-like" evidence="12">
    <location>
        <begin position="156"/>
        <end position="326"/>
    </location>
</feature>
<dbReference type="EMBL" id="AP018738">
    <property type="protein sequence ID" value="BBE51511.1"/>
    <property type="molecule type" value="Genomic_DNA"/>
</dbReference>
<reference evidence="14 15" key="1">
    <citation type="submission" date="2018-06" db="EMBL/GenBank/DDBJ databases">
        <title>OYT1 Genome Sequencing.</title>
        <authorList>
            <person name="Kato S."/>
            <person name="Itoh T."/>
            <person name="Ohkuma M."/>
        </authorList>
    </citation>
    <scope>NUCLEOTIDE SEQUENCE [LARGE SCALE GENOMIC DNA]</scope>
    <source>
        <strain evidence="14 15">OYT1</strain>
    </source>
</reference>
<evidence type="ECO:0000256" key="2">
    <source>
        <dbReference type="ARBA" id="ARBA00022475"/>
    </source>
</evidence>
<evidence type="ECO:0000256" key="10">
    <source>
        <dbReference type="ARBA" id="ARBA00048682"/>
    </source>
</evidence>
<dbReference type="InterPro" id="IPR001173">
    <property type="entry name" value="Glyco_trans_2-like"/>
</dbReference>
<keyword evidence="4 11" id="KW-0328">Glycosyltransferase</keyword>
<dbReference type="Proteomes" id="UP000033070">
    <property type="component" value="Chromosome"/>
</dbReference>
<evidence type="ECO:0000256" key="3">
    <source>
        <dbReference type="ARBA" id="ARBA00022519"/>
    </source>
</evidence>
<evidence type="ECO:0000256" key="8">
    <source>
        <dbReference type="ARBA" id="ARBA00022989"/>
    </source>
</evidence>
<keyword evidence="2 11" id="KW-1003">Cell membrane</keyword>
<dbReference type="InterPro" id="IPR009875">
    <property type="entry name" value="PilZ_domain"/>
</dbReference>
<evidence type="ECO:0000256" key="5">
    <source>
        <dbReference type="ARBA" id="ARBA00022679"/>
    </source>
</evidence>
<comment type="pathway">
    <text evidence="11">Glycan metabolism; bacterial cellulose biosynthesis.</text>
</comment>
<dbReference type="GO" id="GO:0016760">
    <property type="term" value="F:cellulose synthase (UDP-forming) activity"/>
    <property type="evidence" value="ECO:0007669"/>
    <property type="project" value="UniProtKB-EC"/>
</dbReference>
<dbReference type="Pfam" id="PF07238">
    <property type="entry name" value="PilZ"/>
    <property type="match status" value="1"/>
</dbReference>
<evidence type="ECO:0000313" key="14">
    <source>
        <dbReference type="EMBL" id="BBE51511.1"/>
    </source>
</evidence>
<dbReference type="UniPathway" id="UPA00694"/>
<protein>
    <recommendedName>
        <fullName evidence="11">Cellulose synthase catalytic subunit [UDP-forming]</fullName>
        <ecNumber evidence="11">2.4.1.12</ecNumber>
    </recommendedName>
</protein>
<dbReference type="GO" id="GO:0035438">
    <property type="term" value="F:cyclic-di-GMP binding"/>
    <property type="evidence" value="ECO:0007669"/>
    <property type="project" value="InterPro"/>
</dbReference>
<comment type="subcellular location">
    <subcellularLocation>
        <location evidence="1">Cell inner membrane</location>
        <topology evidence="1">Multi-pass membrane protein</topology>
    </subcellularLocation>
</comment>
<dbReference type="InterPro" id="IPR050321">
    <property type="entry name" value="Glycosyltr_2/OpgH_subfam"/>
</dbReference>
<dbReference type="GO" id="GO:0005886">
    <property type="term" value="C:plasma membrane"/>
    <property type="evidence" value="ECO:0007669"/>
    <property type="project" value="UniProtKB-SubCell"/>
</dbReference>
<dbReference type="RefSeq" id="WP_062626175.1">
    <property type="nucleotide sequence ID" value="NZ_AP018738.1"/>
</dbReference>
<evidence type="ECO:0000256" key="1">
    <source>
        <dbReference type="ARBA" id="ARBA00004429"/>
    </source>
</evidence>
<feature type="transmembrane region" description="Helical" evidence="11">
    <location>
        <begin position="425"/>
        <end position="450"/>
    </location>
</feature>
<comment type="catalytic activity">
    <reaction evidence="10 11">
        <text>[(1-&gt;4)-beta-D-glucosyl](n) + UDP-alpha-D-glucose = [(1-&gt;4)-beta-D-glucosyl](n+1) + UDP + H(+)</text>
        <dbReference type="Rhea" id="RHEA:19929"/>
        <dbReference type="Rhea" id="RHEA-COMP:10033"/>
        <dbReference type="Rhea" id="RHEA-COMP:10034"/>
        <dbReference type="ChEBI" id="CHEBI:15378"/>
        <dbReference type="ChEBI" id="CHEBI:18246"/>
        <dbReference type="ChEBI" id="CHEBI:58223"/>
        <dbReference type="ChEBI" id="CHEBI:58885"/>
        <dbReference type="EC" id="2.4.1.12"/>
    </reaction>
</comment>
<dbReference type="CDD" id="cd06421">
    <property type="entry name" value="CESA_CelA_like"/>
    <property type="match status" value="1"/>
</dbReference>
<feature type="transmembrane region" description="Helical" evidence="11">
    <location>
        <begin position="76"/>
        <end position="94"/>
    </location>
</feature>
<comment type="cofactor">
    <cofactor evidence="11">
        <name>Mg(2+)</name>
        <dbReference type="ChEBI" id="CHEBI:18420"/>
    </cofactor>
</comment>
<feature type="domain" description="PilZ" evidence="13">
    <location>
        <begin position="573"/>
        <end position="667"/>
    </location>
</feature>
<evidence type="ECO:0000256" key="6">
    <source>
        <dbReference type="ARBA" id="ARBA00022692"/>
    </source>
</evidence>
<dbReference type="PANTHER" id="PTHR43867:SF2">
    <property type="entry name" value="CELLULOSE SYNTHASE CATALYTIC SUBUNIT A [UDP-FORMING]"/>
    <property type="match status" value="1"/>
</dbReference>
<feature type="transmembrane region" description="Helical" evidence="11">
    <location>
        <begin position="106"/>
        <end position="131"/>
    </location>
</feature>
<sequence>MERTGRYLWGVPNKLLELLTNWSGWRFRTIRWLVTVVGLVVAGWLVIMPLDGIEQLIFGLLVFVFVLYIRSYAGSFITLLLVGVSVLMSTRYLYWRATETLNVTTLLDGVFSIGLLLAETYAWVVLGLGFLQTIWPLRRKTEVLPENKALWPTVDVLIPTYNEPLEVVKASVLAAQVMDWPVEKIKIYLLDDGHREEFRSFANEAGVRYIAREDHVYAKAGNINNALKQATGEFVVIFDCDHIPVRSFLTSTMGGFLNDPKLALVQTPHHFFSADPFERNLGTFRKIPNEGALFYGLVQDGNDLWNSAYFCGSCAVLKRSALDEIGGIAIDTVTEDAHTSINLHARGYNSAYLNVPLAGGLATESLSAHIKQRMRWARGMVQIFRIDNPFFKRGLSFMQRLCYANAILHFLYGFPRFFFMTSPLAYLFLEVHVIDAPAGMIAVFALPHLIMSSIANSRMQQQNRHSFWNEVYETTLAWYIMWPTLIALVSPKLGTFNVTAKGGRVDEEYFDWKISIPYVILFILDLCGLIVGLARMFWWNTYEWDTAAMNVGWALYNLVMIGATIAVALETKQVRNASRVRASIPAGIVLPGKTISCFTQDFSIGGVSVDLPEPVGLKRGDTLTLTLERDGMAHAFPVEVAGVVEKSLRLRFTSMPVDTERKLISTTFSRANAWENWLEDVDLDHPLHGFRELLRFSELGFERLLSSAHKG</sequence>
<evidence type="ECO:0000256" key="9">
    <source>
        <dbReference type="ARBA" id="ARBA00023136"/>
    </source>
</evidence>
<dbReference type="OrthoDB" id="9806824at2"/>
<feature type="transmembrane region" description="Helical" evidence="11">
    <location>
        <begin position="518"/>
        <end position="539"/>
    </location>
</feature>
<dbReference type="GO" id="GO:0006011">
    <property type="term" value="P:UDP-alpha-D-glucose metabolic process"/>
    <property type="evidence" value="ECO:0007669"/>
    <property type="project" value="InterPro"/>
</dbReference>
<feature type="transmembrane region" description="Helical" evidence="11">
    <location>
        <begin position="29"/>
        <end position="47"/>
    </location>
</feature>
<evidence type="ECO:0000313" key="15">
    <source>
        <dbReference type="Proteomes" id="UP000033070"/>
    </source>
</evidence>
<dbReference type="InterPro" id="IPR029044">
    <property type="entry name" value="Nucleotide-diphossugar_trans"/>
</dbReference>
<keyword evidence="5 11" id="KW-0808">Transferase</keyword>
<dbReference type="KEGG" id="fam:OYT1_ch1985"/>
<dbReference type="GO" id="GO:0030244">
    <property type="term" value="P:cellulose biosynthetic process"/>
    <property type="evidence" value="ECO:0007669"/>
    <property type="project" value="UniProtKB-KW"/>
</dbReference>